<name>A0A6C0C8J3_9ZZZZ</name>
<reference evidence="2" key="1">
    <citation type="journal article" date="2020" name="Nature">
        <title>Giant virus diversity and host interactions through global metagenomics.</title>
        <authorList>
            <person name="Schulz F."/>
            <person name="Roux S."/>
            <person name="Paez-Espino D."/>
            <person name="Jungbluth S."/>
            <person name="Walsh D.A."/>
            <person name="Denef V.J."/>
            <person name="McMahon K.D."/>
            <person name="Konstantinidis K.T."/>
            <person name="Eloe-Fadrosh E.A."/>
            <person name="Kyrpides N.C."/>
            <person name="Woyke T."/>
        </authorList>
    </citation>
    <scope>NUCLEOTIDE SEQUENCE</scope>
    <source>
        <strain evidence="2">GVMAG-M-3300020192-26</strain>
    </source>
</reference>
<feature type="transmembrane region" description="Helical" evidence="1">
    <location>
        <begin position="199"/>
        <end position="218"/>
    </location>
</feature>
<accession>A0A6C0C8J3</accession>
<keyword evidence="1" id="KW-0472">Membrane</keyword>
<keyword evidence="1" id="KW-1133">Transmembrane helix</keyword>
<organism evidence="2">
    <name type="scientific">viral metagenome</name>
    <dbReference type="NCBI Taxonomy" id="1070528"/>
    <lineage>
        <taxon>unclassified sequences</taxon>
        <taxon>metagenomes</taxon>
        <taxon>organismal metagenomes</taxon>
    </lineage>
</organism>
<dbReference type="EMBL" id="MN739355">
    <property type="protein sequence ID" value="QHT00412.1"/>
    <property type="molecule type" value="Genomic_DNA"/>
</dbReference>
<keyword evidence="1" id="KW-0812">Transmembrane</keyword>
<protein>
    <submittedName>
        <fullName evidence="2">Uncharacterized protein</fullName>
    </submittedName>
</protein>
<sequence length="243" mass="27412">MSTIPQHAITRYDPIDATAVFFAVNKSNDDIPGSTCSVKNSDSLLSESCRIWNMSPNVHKIVYPSTFCQKPSGYDMYVQIIIKYIVVQMIGLLFSATMLMCTSVTFHPAHRTTIFTMILLIVCGICIDINSLGSKKLIHLFGDGEIYNVRGKLYDSSPYHHEFSNQFELIEGLCDLICHYDSVTFEICERANITRYGAMIPKLLALPLVIISVVTMILHERHKKDEDLTIIPLTNHGTQFTLI</sequence>
<evidence type="ECO:0000256" key="1">
    <source>
        <dbReference type="SAM" id="Phobius"/>
    </source>
</evidence>
<evidence type="ECO:0000313" key="2">
    <source>
        <dbReference type="EMBL" id="QHT00412.1"/>
    </source>
</evidence>
<feature type="transmembrane region" description="Helical" evidence="1">
    <location>
        <begin position="113"/>
        <end position="133"/>
    </location>
</feature>
<dbReference type="AlphaFoldDB" id="A0A6C0C8J3"/>
<proteinExistence type="predicted"/>
<feature type="transmembrane region" description="Helical" evidence="1">
    <location>
        <begin position="81"/>
        <end position="101"/>
    </location>
</feature>